<dbReference type="GO" id="GO:0055085">
    <property type="term" value="P:transmembrane transport"/>
    <property type="evidence" value="ECO:0007669"/>
    <property type="project" value="InterPro"/>
</dbReference>
<dbReference type="STRING" id="1856638.A9Q68_07190"/>
<proteinExistence type="inferred from homology"/>
<dbReference type="InterPro" id="IPR000515">
    <property type="entry name" value="MetI-like"/>
</dbReference>
<accession>A0A1L8MM11</accession>
<feature type="transmembrane region" description="Helical" evidence="7">
    <location>
        <begin position="73"/>
        <end position="97"/>
    </location>
</feature>
<sequence length="278" mass="31380">MLEKLKKMEKFDLITNVIVLVLALFFLFPLFWLVTNTFKTSAEIYKMPPDILPQKWYMGNLGELFAGQPTLKWVLNSFIVSFLTALLSVFISALAAYGFSKLSFKGRTVLFLTVIASIMIPKETFIVPLFDIIENLNWIDTYQSMIIPNLATGFGTFMLYSYFKVIPESIRESAKIDGASEWTVFSKLMLPIVKPGIGALFILNFVTAWNDYLWQLLMARSKEMKTLTIGVASLQQDINPNIGLKVAGAAIAALPMIIIFFMFQRFFVKGATNGAIKE</sequence>
<evidence type="ECO:0000313" key="9">
    <source>
        <dbReference type="EMBL" id="OJF71766.1"/>
    </source>
</evidence>
<dbReference type="AlphaFoldDB" id="A0A1L8MM11"/>
<dbReference type="OrthoDB" id="9771544at2"/>
<reference evidence="10" key="1">
    <citation type="submission" date="2016-06" db="EMBL/GenBank/DDBJ databases">
        <authorList>
            <person name="de Vries S.P.W."/>
            <person name="Hadjirin N.F."/>
            <person name="Lay E.M."/>
            <person name="Zadoks R.N."/>
            <person name="Peacock S.J."/>
            <person name="Parkhill J."/>
            <person name="Grant A.J."/>
            <person name="Mcdougall S."/>
            <person name="Holmes M.A."/>
        </authorList>
    </citation>
    <scope>NUCLEOTIDE SEQUENCE [LARGE SCALE GENOMIC DNA]</scope>
    <source>
        <strain evidence="10">NZ1587</strain>
    </source>
</reference>
<evidence type="ECO:0000256" key="6">
    <source>
        <dbReference type="ARBA" id="ARBA00023136"/>
    </source>
</evidence>
<keyword evidence="10" id="KW-1185">Reference proteome</keyword>
<evidence type="ECO:0000256" key="4">
    <source>
        <dbReference type="ARBA" id="ARBA00022692"/>
    </source>
</evidence>
<dbReference type="SUPFAM" id="SSF161098">
    <property type="entry name" value="MetI-like"/>
    <property type="match status" value="1"/>
</dbReference>
<evidence type="ECO:0000256" key="3">
    <source>
        <dbReference type="ARBA" id="ARBA00022475"/>
    </source>
</evidence>
<keyword evidence="2 7" id="KW-0813">Transport</keyword>
<evidence type="ECO:0000259" key="8">
    <source>
        <dbReference type="PROSITE" id="PS50928"/>
    </source>
</evidence>
<dbReference type="InterPro" id="IPR035906">
    <property type="entry name" value="MetI-like_sf"/>
</dbReference>
<comment type="subcellular location">
    <subcellularLocation>
        <location evidence="1 7">Cell membrane</location>
        <topology evidence="1 7">Multi-pass membrane protein</topology>
    </subcellularLocation>
</comment>
<comment type="caution">
    <text evidence="9">The sequence shown here is derived from an EMBL/GenBank/DDBJ whole genome shotgun (WGS) entry which is preliminary data.</text>
</comment>
<feature type="domain" description="ABC transmembrane type-1" evidence="8">
    <location>
        <begin position="74"/>
        <end position="263"/>
    </location>
</feature>
<dbReference type="GeneID" id="93826980"/>
<dbReference type="Pfam" id="PF00528">
    <property type="entry name" value="BPD_transp_1"/>
    <property type="match status" value="1"/>
</dbReference>
<evidence type="ECO:0000256" key="7">
    <source>
        <dbReference type="RuleBase" id="RU363032"/>
    </source>
</evidence>
<feature type="transmembrane region" description="Helical" evidence="7">
    <location>
        <begin position="109"/>
        <end position="130"/>
    </location>
</feature>
<evidence type="ECO:0000256" key="2">
    <source>
        <dbReference type="ARBA" id="ARBA00022448"/>
    </source>
</evidence>
<feature type="transmembrane region" description="Helical" evidence="7">
    <location>
        <begin position="242"/>
        <end position="263"/>
    </location>
</feature>
<dbReference type="PROSITE" id="PS50928">
    <property type="entry name" value="ABC_TM1"/>
    <property type="match status" value="1"/>
</dbReference>
<keyword evidence="3" id="KW-1003">Cell membrane</keyword>
<dbReference type="RefSeq" id="WP_015911954.1">
    <property type="nucleotide sequence ID" value="NZ_LZDD01000002.1"/>
</dbReference>
<dbReference type="EMBL" id="LZDD01000002">
    <property type="protein sequence ID" value="OJF71766.1"/>
    <property type="molecule type" value="Genomic_DNA"/>
</dbReference>
<comment type="similarity">
    <text evidence="7">Belongs to the binding-protein-dependent transport system permease family.</text>
</comment>
<name>A0A1L8MM11_9STRE</name>
<dbReference type="Gene3D" id="1.10.3720.10">
    <property type="entry name" value="MetI-like"/>
    <property type="match status" value="1"/>
</dbReference>
<dbReference type="GO" id="GO:0005886">
    <property type="term" value="C:plasma membrane"/>
    <property type="evidence" value="ECO:0007669"/>
    <property type="project" value="UniProtKB-SubCell"/>
</dbReference>
<feature type="transmembrane region" description="Helical" evidence="7">
    <location>
        <begin position="12"/>
        <end position="34"/>
    </location>
</feature>
<gene>
    <name evidence="9" type="ORF">A9Q68_07190</name>
</gene>
<dbReference type="Proteomes" id="UP000182015">
    <property type="component" value="Unassembled WGS sequence"/>
</dbReference>
<keyword evidence="5 7" id="KW-1133">Transmembrane helix</keyword>
<feature type="transmembrane region" description="Helical" evidence="7">
    <location>
        <begin position="184"/>
        <end position="209"/>
    </location>
</feature>
<evidence type="ECO:0000313" key="10">
    <source>
        <dbReference type="Proteomes" id="UP000182015"/>
    </source>
</evidence>
<organism evidence="9 10">
    <name type="scientific">Streptococcus bovimastitidis</name>
    <dbReference type="NCBI Taxonomy" id="1856638"/>
    <lineage>
        <taxon>Bacteria</taxon>
        <taxon>Bacillati</taxon>
        <taxon>Bacillota</taxon>
        <taxon>Bacilli</taxon>
        <taxon>Lactobacillales</taxon>
        <taxon>Streptococcaceae</taxon>
        <taxon>Streptococcus</taxon>
    </lineage>
</organism>
<dbReference type="CDD" id="cd06261">
    <property type="entry name" value="TM_PBP2"/>
    <property type="match status" value="1"/>
</dbReference>
<evidence type="ECO:0000256" key="1">
    <source>
        <dbReference type="ARBA" id="ARBA00004651"/>
    </source>
</evidence>
<keyword evidence="4 7" id="KW-0812">Transmembrane</keyword>
<dbReference type="PANTHER" id="PTHR43744">
    <property type="entry name" value="ABC TRANSPORTER PERMEASE PROTEIN MG189-RELATED-RELATED"/>
    <property type="match status" value="1"/>
</dbReference>
<evidence type="ECO:0000256" key="5">
    <source>
        <dbReference type="ARBA" id="ARBA00022989"/>
    </source>
</evidence>
<protein>
    <submittedName>
        <fullName evidence="9">Sugar ABC transporter permease</fullName>
    </submittedName>
</protein>
<feature type="transmembrane region" description="Helical" evidence="7">
    <location>
        <begin position="142"/>
        <end position="163"/>
    </location>
</feature>
<keyword evidence="6 7" id="KW-0472">Membrane</keyword>
<dbReference type="PANTHER" id="PTHR43744:SF12">
    <property type="entry name" value="ABC TRANSPORTER PERMEASE PROTEIN MG189-RELATED"/>
    <property type="match status" value="1"/>
</dbReference>